<dbReference type="GO" id="GO:0046872">
    <property type="term" value="F:metal ion binding"/>
    <property type="evidence" value="ECO:0007669"/>
    <property type="project" value="UniProtKB-KW"/>
</dbReference>
<dbReference type="OrthoDB" id="9797895at2"/>
<dbReference type="EC" id="4.99.1.3" evidence="3"/>
<dbReference type="SUPFAM" id="SSF53800">
    <property type="entry name" value="Chelatase"/>
    <property type="match status" value="1"/>
</dbReference>
<evidence type="ECO:0000256" key="1">
    <source>
        <dbReference type="ARBA" id="ARBA00022723"/>
    </source>
</evidence>
<protein>
    <submittedName>
        <fullName evidence="3">Sirohydrochlorin cobaltochelatase</fullName>
        <ecNumber evidence="3">4.99.1.3</ecNumber>
    </submittedName>
</protein>
<dbReference type="InterPro" id="IPR050963">
    <property type="entry name" value="Sirohydro_Cobaltochel/CbiX"/>
</dbReference>
<dbReference type="PANTHER" id="PTHR33542:SF3">
    <property type="entry name" value="SIROHYDROCHLORIN FERROCHELATASE, CHLOROPLASTIC"/>
    <property type="match status" value="1"/>
</dbReference>
<dbReference type="GO" id="GO:0016852">
    <property type="term" value="F:sirohydrochlorin cobaltochelatase activity"/>
    <property type="evidence" value="ECO:0007669"/>
    <property type="project" value="UniProtKB-EC"/>
</dbReference>
<dbReference type="GeneID" id="78371381"/>
<dbReference type="EMBL" id="JXUW01000001">
    <property type="protein sequence ID" value="KJE78028.1"/>
    <property type="molecule type" value="Genomic_DNA"/>
</dbReference>
<dbReference type="AlphaFoldDB" id="A0A0D8FXM6"/>
<gene>
    <name evidence="3" type="primary">cbiX</name>
    <name evidence="3" type="ORF">FEAC_00170</name>
</gene>
<comment type="caution">
    <text evidence="3">The sequence shown here is derived from an EMBL/GenBank/DDBJ whole genome shotgun (WGS) entry which is preliminary data.</text>
</comment>
<evidence type="ECO:0000256" key="2">
    <source>
        <dbReference type="ARBA" id="ARBA00023239"/>
    </source>
</evidence>
<dbReference type="PANTHER" id="PTHR33542">
    <property type="entry name" value="SIROHYDROCHLORIN FERROCHELATASE, CHLOROPLASTIC"/>
    <property type="match status" value="1"/>
</dbReference>
<evidence type="ECO:0000313" key="4">
    <source>
        <dbReference type="Proteomes" id="UP000032336"/>
    </source>
</evidence>
<dbReference type="InterPro" id="IPR002762">
    <property type="entry name" value="CbiX-like"/>
</dbReference>
<dbReference type="Pfam" id="PF01903">
    <property type="entry name" value="CbiX"/>
    <property type="match status" value="2"/>
</dbReference>
<dbReference type="RefSeq" id="WP_152622987.1">
    <property type="nucleotide sequence ID" value="NZ_JQKF01000001.1"/>
</dbReference>
<name>A0A0D8FXM6_9ACTN</name>
<keyword evidence="4" id="KW-1185">Reference proteome</keyword>
<dbReference type="STRING" id="1121877.FEAC_00170"/>
<proteinExistence type="predicted"/>
<evidence type="ECO:0000313" key="3">
    <source>
        <dbReference type="EMBL" id="KJE78028.1"/>
    </source>
</evidence>
<organism evidence="3 4">
    <name type="scientific">Ferrimicrobium acidiphilum DSM 19497</name>
    <dbReference type="NCBI Taxonomy" id="1121877"/>
    <lineage>
        <taxon>Bacteria</taxon>
        <taxon>Bacillati</taxon>
        <taxon>Actinomycetota</taxon>
        <taxon>Acidimicrobiia</taxon>
        <taxon>Acidimicrobiales</taxon>
        <taxon>Acidimicrobiaceae</taxon>
        <taxon>Ferrimicrobium</taxon>
    </lineage>
</organism>
<dbReference type="eggNOG" id="COG2138">
    <property type="taxonomic scope" value="Bacteria"/>
</dbReference>
<dbReference type="CDD" id="cd03416">
    <property type="entry name" value="CbiX_SirB_N"/>
    <property type="match status" value="1"/>
</dbReference>
<dbReference type="CDD" id="cd03414">
    <property type="entry name" value="CbiX_SirB_C"/>
    <property type="match status" value="1"/>
</dbReference>
<accession>A0A0D8FXM6</accession>
<dbReference type="Gene3D" id="3.40.50.1400">
    <property type="match status" value="2"/>
</dbReference>
<keyword evidence="2 3" id="KW-0456">Lyase</keyword>
<reference evidence="3 4" key="1">
    <citation type="submission" date="2015-01" db="EMBL/GenBank/DDBJ databases">
        <title>Draft genome of the acidophilic iron oxidizer Ferrimicrobium acidiphilum strain T23.</title>
        <authorList>
            <person name="Poehlein A."/>
            <person name="Eisen S."/>
            <person name="Schloemann M."/>
            <person name="Johnson B.D."/>
            <person name="Daniel R."/>
            <person name="Muehling M."/>
        </authorList>
    </citation>
    <scope>NUCLEOTIDE SEQUENCE [LARGE SCALE GENOMIC DNA]</scope>
    <source>
        <strain evidence="3 4">T23</strain>
    </source>
</reference>
<dbReference type="Proteomes" id="UP000032336">
    <property type="component" value="Unassembled WGS sequence"/>
</dbReference>
<keyword evidence="1" id="KW-0479">Metal-binding</keyword>
<sequence length="265" mass="28795">MTTSGLMFMGHGTTSLRGQAQFFELVALAEQRFDGPVRGGFIELAQPSMYAAIDELAAQGVDELIIAPVVLLPAGHLKDDAAQLTIYARDRWPELTVRLASDLGTATELLDCFNQRIEALDTPADAILVVGRGSSDPSANAELHAITRLIAERRGFPTTNTAFVSLAPPDVVSGLTTLAQLGAQSIVVAPYFLFHGVLLDRIEDQARTWASAHQSTVVISDELGPDPLVLDTLWLRIQEAQGDKVRTNCDTCLYRTREAIKLRII</sequence>